<sequence>MESQWTSFLYACSLSPSQVDAQPVERKQVITSPWQTTDVCPPCQNWQDVHYEESVQMAMKERLSLPGKLWSFSHSHKYLNP</sequence>
<reference evidence="1" key="2">
    <citation type="journal article" date="2015" name="Fish Shellfish Immunol.">
        <title>Early steps in the European eel (Anguilla anguilla)-Vibrio vulnificus interaction in the gills: Role of the RtxA13 toxin.</title>
        <authorList>
            <person name="Callol A."/>
            <person name="Pajuelo D."/>
            <person name="Ebbesson L."/>
            <person name="Teles M."/>
            <person name="MacKenzie S."/>
            <person name="Amaro C."/>
        </authorList>
    </citation>
    <scope>NUCLEOTIDE SEQUENCE</scope>
</reference>
<dbReference type="EMBL" id="GBXM01015214">
    <property type="protein sequence ID" value="JAH93363.1"/>
    <property type="molecule type" value="Transcribed_RNA"/>
</dbReference>
<evidence type="ECO:0000313" key="1">
    <source>
        <dbReference type="EMBL" id="JAH93363.1"/>
    </source>
</evidence>
<name>A0A0E9WV25_ANGAN</name>
<accession>A0A0E9WV25</accession>
<protein>
    <submittedName>
        <fullName evidence="1">Uncharacterized protein</fullName>
    </submittedName>
</protein>
<reference evidence="1" key="1">
    <citation type="submission" date="2014-11" db="EMBL/GenBank/DDBJ databases">
        <authorList>
            <person name="Amaro Gonzalez C."/>
        </authorList>
    </citation>
    <scope>NUCLEOTIDE SEQUENCE</scope>
</reference>
<dbReference type="AlphaFoldDB" id="A0A0E9WV25"/>
<organism evidence="1">
    <name type="scientific">Anguilla anguilla</name>
    <name type="common">European freshwater eel</name>
    <name type="synonym">Muraena anguilla</name>
    <dbReference type="NCBI Taxonomy" id="7936"/>
    <lineage>
        <taxon>Eukaryota</taxon>
        <taxon>Metazoa</taxon>
        <taxon>Chordata</taxon>
        <taxon>Craniata</taxon>
        <taxon>Vertebrata</taxon>
        <taxon>Euteleostomi</taxon>
        <taxon>Actinopterygii</taxon>
        <taxon>Neopterygii</taxon>
        <taxon>Teleostei</taxon>
        <taxon>Anguilliformes</taxon>
        <taxon>Anguillidae</taxon>
        <taxon>Anguilla</taxon>
    </lineage>
</organism>
<proteinExistence type="predicted"/>